<evidence type="ECO:0000256" key="1">
    <source>
        <dbReference type="ARBA" id="ARBA00004162"/>
    </source>
</evidence>
<dbReference type="PANTHER" id="PTHR30558">
    <property type="entry name" value="EXBD MEMBRANE COMPONENT OF PMF-DRIVEN MACROMOLECULE IMPORT SYSTEM"/>
    <property type="match status" value="1"/>
</dbReference>
<keyword evidence="6 8" id="KW-0472">Membrane</keyword>
<name>A0A2T8HXL4_9RHOB</name>
<protein>
    <submittedName>
        <fullName evidence="9">Biopolymer transporter ExbD</fullName>
    </submittedName>
</protein>
<keyword evidence="7" id="KW-0653">Protein transport</keyword>
<keyword evidence="3" id="KW-1003">Cell membrane</keyword>
<evidence type="ECO:0000256" key="7">
    <source>
        <dbReference type="RuleBase" id="RU003879"/>
    </source>
</evidence>
<proteinExistence type="inferred from homology"/>
<evidence type="ECO:0000256" key="2">
    <source>
        <dbReference type="ARBA" id="ARBA00005811"/>
    </source>
</evidence>
<dbReference type="OrthoDB" id="5456447at2"/>
<evidence type="ECO:0000313" key="9">
    <source>
        <dbReference type="EMBL" id="PVH30170.1"/>
    </source>
</evidence>
<evidence type="ECO:0000256" key="3">
    <source>
        <dbReference type="ARBA" id="ARBA00022475"/>
    </source>
</evidence>
<comment type="subcellular location">
    <subcellularLocation>
        <location evidence="1">Cell membrane</location>
        <topology evidence="1">Single-pass membrane protein</topology>
    </subcellularLocation>
    <subcellularLocation>
        <location evidence="7">Cell membrane</location>
        <topology evidence="7">Single-pass type II membrane protein</topology>
    </subcellularLocation>
</comment>
<evidence type="ECO:0000256" key="4">
    <source>
        <dbReference type="ARBA" id="ARBA00022692"/>
    </source>
</evidence>
<dbReference type="GO" id="GO:0015031">
    <property type="term" value="P:protein transport"/>
    <property type="evidence" value="ECO:0007669"/>
    <property type="project" value="UniProtKB-KW"/>
</dbReference>
<dbReference type="Proteomes" id="UP000245911">
    <property type="component" value="Unassembled WGS sequence"/>
</dbReference>
<sequence length="131" mass="13492">MIRLSRPRPARRPGLVAMIDVIFLLIVFFMVAARLDQQEALPLSIAGAGAGGAWEGPPRLVEIGAQAIWLNGVSISLAELPEALAALMTDEGAPVIALPRAEATVADLAQVIGALRGEGIARVILAPGGGP</sequence>
<evidence type="ECO:0000256" key="6">
    <source>
        <dbReference type="ARBA" id="ARBA00023136"/>
    </source>
</evidence>
<comment type="caution">
    <text evidence="9">The sequence shown here is derived from an EMBL/GenBank/DDBJ whole genome shotgun (WGS) entry which is preliminary data.</text>
</comment>
<dbReference type="AlphaFoldDB" id="A0A2T8HXL4"/>
<dbReference type="EMBL" id="QDKM01000001">
    <property type="protein sequence ID" value="PVH30170.1"/>
    <property type="molecule type" value="Genomic_DNA"/>
</dbReference>
<comment type="similarity">
    <text evidence="2 7">Belongs to the ExbD/TolR family.</text>
</comment>
<gene>
    <name evidence="9" type="ORF">DDE20_00965</name>
</gene>
<reference evidence="9 10" key="1">
    <citation type="submission" date="2018-04" db="EMBL/GenBank/DDBJ databases">
        <title>Pararhodobacter oceanense sp. nov., isolated from marine intertidal sediment.</title>
        <authorList>
            <person name="Wang X.-L."/>
            <person name="Du Z.-J."/>
        </authorList>
    </citation>
    <scope>NUCLEOTIDE SEQUENCE [LARGE SCALE GENOMIC DNA]</scope>
    <source>
        <strain evidence="9 10">AM505</strain>
    </source>
</reference>
<feature type="transmembrane region" description="Helical" evidence="8">
    <location>
        <begin position="12"/>
        <end position="33"/>
    </location>
</feature>
<keyword evidence="10" id="KW-1185">Reference proteome</keyword>
<evidence type="ECO:0000313" key="10">
    <source>
        <dbReference type="Proteomes" id="UP000245911"/>
    </source>
</evidence>
<organism evidence="9 10">
    <name type="scientific">Pararhodobacter oceanensis</name>
    <dbReference type="NCBI Taxonomy" id="2172121"/>
    <lineage>
        <taxon>Bacteria</taxon>
        <taxon>Pseudomonadati</taxon>
        <taxon>Pseudomonadota</taxon>
        <taxon>Alphaproteobacteria</taxon>
        <taxon>Rhodobacterales</taxon>
        <taxon>Paracoccaceae</taxon>
        <taxon>Pararhodobacter</taxon>
    </lineage>
</organism>
<accession>A0A2T8HXL4</accession>
<dbReference type="RefSeq" id="WP_116556574.1">
    <property type="nucleotide sequence ID" value="NZ_JBLWXM010000021.1"/>
</dbReference>
<dbReference type="GO" id="GO:0005886">
    <property type="term" value="C:plasma membrane"/>
    <property type="evidence" value="ECO:0007669"/>
    <property type="project" value="UniProtKB-SubCell"/>
</dbReference>
<evidence type="ECO:0000256" key="8">
    <source>
        <dbReference type="SAM" id="Phobius"/>
    </source>
</evidence>
<dbReference type="InterPro" id="IPR003400">
    <property type="entry name" value="ExbD"/>
</dbReference>
<keyword evidence="5 8" id="KW-1133">Transmembrane helix</keyword>
<keyword evidence="7" id="KW-0813">Transport</keyword>
<evidence type="ECO:0000256" key="5">
    <source>
        <dbReference type="ARBA" id="ARBA00022989"/>
    </source>
</evidence>
<dbReference type="Pfam" id="PF02472">
    <property type="entry name" value="ExbD"/>
    <property type="match status" value="1"/>
</dbReference>
<dbReference type="GO" id="GO:0022857">
    <property type="term" value="F:transmembrane transporter activity"/>
    <property type="evidence" value="ECO:0007669"/>
    <property type="project" value="InterPro"/>
</dbReference>
<keyword evidence="4 7" id="KW-0812">Transmembrane</keyword>